<comment type="caution">
    <text evidence="1">The sequence shown here is derived from an EMBL/GenBank/DDBJ whole genome shotgun (WGS) entry which is preliminary data.</text>
</comment>
<evidence type="ECO:0000313" key="2">
    <source>
        <dbReference type="Proteomes" id="UP000580250"/>
    </source>
</evidence>
<accession>A0A6V7X676</accession>
<gene>
    <name evidence="1" type="ORF">MENT_LOCUS47769</name>
</gene>
<dbReference type="Proteomes" id="UP000580250">
    <property type="component" value="Unassembled WGS sequence"/>
</dbReference>
<dbReference type="EMBL" id="CAJEWN010001141">
    <property type="protein sequence ID" value="CAD2194733.1"/>
    <property type="molecule type" value="Genomic_DNA"/>
</dbReference>
<organism evidence="1 2">
    <name type="scientific">Meloidogyne enterolobii</name>
    <name type="common">Root-knot nematode worm</name>
    <name type="synonym">Meloidogyne mayaguensis</name>
    <dbReference type="NCBI Taxonomy" id="390850"/>
    <lineage>
        <taxon>Eukaryota</taxon>
        <taxon>Metazoa</taxon>
        <taxon>Ecdysozoa</taxon>
        <taxon>Nematoda</taxon>
        <taxon>Chromadorea</taxon>
        <taxon>Rhabditida</taxon>
        <taxon>Tylenchina</taxon>
        <taxon>Tylenchomorpha</taxon>
        <taxon>Tylenchoidea</taxon>
        <taxon>Meloidogynidae</taxon>
        <taxon>Meloidogyninae</taxon>
        <taxon>Meloidogyne</taxon>
    </lineage>
</organism>
<evidence type="ECO:0000313" key="1">
    <source>
        <dbReference type="EMBL" id="CAD2194733.1"/>
    </source>
</evidence>
<dbReference type="AlphaFoldDB" id="A0A6V7X676"/>
<sequence>MWVSAPNLENEFQIAVNNLLDESNQYLARANEFAVRLHTQNQENSPEQIFISAVRNVINTNVSFADRVQVGEPRFVHQNLTRRN</sequence>
<proteinExistence type="predicted"/>
<reference evidence="1 2" key="1">
    <citation type="submission" date="2020-08" db="EMBL/GenBank/DDBJ databases">
        <authorList>
            <person name="Koutsovoulos G."/>
            <person name="Danchin GJ E."/>
        </authorList>
    </citation>
    <scope>NUCLEOTIDE SEQUENCE [LARGE SCALE GENOMIC DNA]</scope>
</reference>
<protein>
    <submittedName>
        <fullName evidence="1">Uncharacterized protein</fullName>
    </submittedName>
</protein>
<name>A0A6V7X676_MELEN</name>